<dbReference type="PANTHER" id="PTHR12549">
    <property type="entry name" value="JMJC DOMAIN-CONTAINING HISTONE DEMETHYLATION PROTEIN"/>
    <property type="match status" value="1"/>
</dbReference>
<dbReference type="GO" id="GO:0008270">
    <property type="term" value="F:zinc ion binding"/>
    <property type="evidence" value="ECO:0007669"/>
    <property type="project" value="UniProtKB-KW"/>
</dbReference>
<dbReference type="GO" id="GO:0000118">
    <property type="term" value="C:histone deacetylase complex"/>
    <property type="evidence" value="ECO:0007669"/>
    <property type="project" value="TreeGrafter"/>
</dbReference>
<feature type="compositionally biased region" description="Low complexity" evidence="14">
    <location>
        <begin position="1545"/>
        <end position="1557"/>
    </location>
</feature>
<feature type="region of interest" description="Disordered" evidence="14">
    <location>
        <begin position="1537"/>
        <end position="1557"/>
    </location>
</feature>
<evidence type="ECO:0000313" key="16">
    <source>
        <dbReference type="EMBL" id="KAG7328261.1"/>
    </source>
</evidence>
<feature type="compositionally biased region" description="Low complexity" evidence="14">
    <location>
        <begin position="2035"/>
        <end position="2046"/>
    </location>
</feature>
<dbReference type="GO" id="GO:0000785">
    <property type="term" value="C:chromatin"/>
    <property type="evidence" value="ECO:0007669"/>
    <property type="project" value="TreeGrafter"/>
</dbReference>
<dbReference type="InterPro" id="IPR054294">
    <property type="entry name" value="DUF7030"/>
</dbReference>
<dbReference type="Gene3D" id="2.60.120.650">
    <property type="entry name" value="Cupin"/>
    <property type="match status" value="1"/>
</dbReference>
<dbReference type="Pfam" id="PF22987">
    <property type="entry name" value="Tudor_KDM3B"/>
    <property type="match status" value="1"/>
</dbReference>
<evidence type="ECO:0000256" key="11">
    <source>
        <dbReference type="ARBA" id="ARBA00023163"/>
    </source>
</evidence>
<dbReference type="InterPro" id="IPR054503">
    <property type="entry name" value="KDM3AB_Tudor"/>
</dbReference>
<keyword evidence="5" id="KW-0862">Zinc</keyword>
<feature type="region of interest" description="Disordered" evidence="14">
    <location>
        <begin position="543"/>
        <end position="563"/>
    </location>
</feature>
<organism evidence="16 17">
    <name type="scientific">Hemibagrus wyckioides</name>
    <dbReference type="NCBI Taxonomy" id="337641"/>
    <lineage>
        <taxon>Eukaryota</taxon>
        <taxon>Metazoa</taxon>
        <taxon>Chordata</taxon>
        <taxon>Craniata</taxon>
        <taxon>Vertebrata</taxon>
        <taxon>Euteleostomi</taxon>
        <taxon>Actinopterygii</taxon>
        <taxon>Neopterygii</taxon>
        <taxon>Teleostei</taxon>
        <taxon>Ostariophysi</taxon>
        <taxon>Siluriformes</taxon>
        <taxon>Bagridae</taxon>
        <taxon>Hemibagrus</taxon>
    </lineage>
</organism>
<dbReference type="InterPro" id="IPR003347">
    <property type="entry name" value="JmjC_dom"/>
</dbReference>
<feature type="compositionally biased region" description="Polar residues" evidence="14">
    <location>
        <begin position="1090"/>
        <end position="1108"/>
    </location>
</feature>
<feature type="region of interest" description="Disordered" evidence="14">
    <location>
        <begin position="2033"/>
        <end position="2052"/>
    </location>
</feature>
<evidence type="ECO:0000256" key="2">
    <source>
        <dbReference type="ARBA" id="ARBA00004123"/>
    </source>
</evidence>
<evidence type="ECO:0000256" key="13">
    <source>
        <dbReference type="ARBA" id="ARBA00037987"/>
    </source>
</evidence>
<dbReference type="InterPro" id="IPR054504">
    <property type="entry name" value="PWWP_KDM3B"/>
</dbReference>
<keyword evidence="12" id="KW-0539">Nucleus</keyword>
<comment type="similarity">
    <text evidence="13">Belongs to the JHDM2 histone demethylase family.</text>
</comment>
<keyword evidence="11" id="KW-0804">Transcription</keyword>
<feature type="compositionally biased region" description="Low complexity" evidence="14">
    <location>
        <begin position="1684"/>
        <end position="1697"/>
    </location>
</feature>
<feature type="region of interest" description="Disordered" evidence="14">
    <location>
        <begin position="708"/>
        <end position="743"/>
    </location>
</feature>
<sequence>MELVGRRFLCASAGEERELGGVARWGWRAGLIRAVTSRHTDSPTLAVRVEWDGEPSAECKWRRLREEWEVFVLEHELVWAKRNSTSQENSSPQPALVFQPLIGQEHLDGVTVVEFLSDRELEFYTEREELRPYEGEVDGSSSLLKEDLSSHEHIQAWLRHRRLQHILQLGHSSVKGLKVKVFRPNSKPQWLHGIVSHHDHNSRTMTVLSDQAAEPLSVDPALMHVLVLDDSNQLLLVKDNAATNCKPHTNKISRITMNAGNRSKNTTEPEQVCSSGPVQRKQPELCRENSNCSLTEDDTDRMREENGADEARADFLKSRINHSERKRRKAGDKEEQDEKDSRSAGLKRPKGNSGSDHSEGSDSEGTIMDTKSLQRKCSKKPADCKTGNNPAAHSGHDLKAHSSPKSIELSSCQLAEIERQKVGKVIPLHTSTPCNGVYQTVNSLHCTMVLGCNKAEMEQGAGVMEMEDQSEGTSQEDCEAVSALLASQENEQLVSLETACVLLHTSSPACEGVEGEQEIPPGEPAVRTSDLTCPEVIAPSCDSADATEVKSSQSPGATSPRHDAALASEITHKTTVSPRSSLEVISKPPEVTEVARLKCSSSPQAVKTEESSLPSKANTDKVLSGFKSTHDSKVTPTPTFHQQNAPSPSTTDTQAQSRTPPQNVAHNLNHTPTPNKPTKSPLIVDRNEPFTVYRDPALVRRELESLSTYVQPPHTPPSLHSKHHLKSSSPSSSSPSLTSTTSHTKIMSPAAHLSPLPLPSQSPLCSAHPSIPHPHLLPSLLPGLPPSSALLAGHARLGPLGLPPHPLTLQATPSLLGQGPGTASLAPMGLYPVLWPPFPNGVHSYGLGIPGSKWAPSETAGMSEVSLRRNTPSPWVPQTSSVTNAESQGLRPPLPVRPSSTEPQRPSRSSQPSTPTTKSTEEQERKAFTETQSSIHVPLKVEQERVRAVVGKNGHISHSTVTESPSAHSKQPQLVYDLTGDRTSCYQEESRRILQESIEVAPFTAKLSSDREPYPKCPTPSLHFKEREKERQREREMHMFRHSVPPRLQSAQPSPTLTQSSYYTPAAGSVENKASARRAPSSKELYERLSSPNTAASVLSSNSTQSTVKCRPPPLVKRSTEREEGLLGKITEQLISKSISLDPQDVSSMERKCSSASLISVSSSSSSTSRVVPSLHRAPIFHPPALPIITSKEAGQSRLSPPTLSPVQPMSLSGKGQNQHRPPTLMPELRHGAVAGKKAAPEPISITNKGYDLQRGGGLHNRERVVGGHTTNGGLVNTQAATASVIVRSSGYMHTPVNHTITERLHSQVQCDHVRTFEALPSTHSKDGNGQCKRGILWTPVDTVHPVNMVALKQDINTPLNMTKNMSTHFSNRGVKYSVNIQSPHSRIDLVSEQCEKEKEEISRVVQPKVNLSCYPPRDIPHVKKRRAGLAALELRQNMHAVQPLHTTETLNATKNRHSCTTHSTHTKCTAHTLDQDKESIFNPSPPKYPRLAPEVTGVVANKLGSVAKVQPLSPSAPTNQPAQSNNYHKLKKAWLTRHSEQDRGSATSETAGGSTTLTTTTTVCLPIKQELNGLEDKWSTHEGKELFLDNRKSKALDRKCLVEDRKPNGSNAMSNTEDKKMSLTGDNKITFEDVKPTIDRNSGLQGKKPNIQNKKLCINIRKPNPADIKVEKDNHGEKRIFQSSFESESGGDSGSESECHKSHPASIHRSKPAFKKKQNDQRRREDEEEEGEEDEGKLNGVIQTSKEKSQHRLPSNGIPRSVLKDWRKVRKLKQSGEAFLQDDSCAEIGANVQKCRECRLDRSRKAQEPVISPVFCRFYYFRRLSFSKNGVVRVDGFSVVEDTDEEAVRVWVAGFEAEQDHKQKEMELDTAKYILTLIGDKFCQLVKTENTAVTWVKKETQVMWKRAVRGVREMCDACEATLFNIHWACHKCGFVVCMDCYKARERKSAKDKELYAWVRCVKNQPHDLKNLMPTQIVPERVLADLQSTMHSIRREYGIPSQCSCFGSSAFLSRSTITNGLLQLSERTQCDLKSQQQNQQKTTQNTAHKISTERRGKLECDDMETLGRKSSGPEQGSTLRDLLTSTAGKLRLGSTGPGIVFAPVYNSIDQTAQKARMPNLLDDIIASVVENKIPASKMTKLGLNQDLLTEQKEELVLEEVKPIRIPLADPHTGVPHDWIGRHRLLWLKDHHHQGNQRLFKENWTQEQPVLVSGLHKSLNVSLWKPENFNREFSALHSDFYNCRDGSIINTCVKEFWDGFEDVSRRSKSAKGDPAVYRLKDWPSGEEFLALMPSRYEDVMRVLPVPEYTGPDGTLNLASRLPPFFIRPDLGPRLCCAHGVTACPEQDFGTSNLHVEISDTMSILVYVGVAKGNGALSKSGVLKLLEREDLDESAKQRLRDPSETPGALWHIYLSKDLHKIQEFLQTVAIERAEADAEADSEAEWESEADPLREGCWYLSPKLRQRLLEEHGVESRTLLQFYGDTVIIPAGALHQVMNVHSCIQVNVDFVSPEHAHNSYYLTQELRPLKDQVNYEDKLQVKNIFYHSVKDAVAALSRYLKEQSTEEVKEEEC</sequence>
<keyword evidence="3" id="KW-0479">Metal-binding</keyword>
<evidence type="ECO:0000256" key="9">
    <source>
        <dbReference type="ARBA" id="ARBA00023004"/>
    </source>
</evidence>
<dbReference type="GO" id="GO:0051213">
    <property type="term" value="F:dioxygenase activity"/>
    <property type="evidence" value="ECO:0007669"/>
    <property type="project" value="UniProtKB-KW"/>
</dbReference>
<gene>
    <name evidence="16" type="ORF">KOW79_008205</name>
</gene>
<dbReference type="Pfam" id="PF22989">
    <property type="entry name" value="DUF7030"/>
    <property type="match status" value="1"/>
</dbReference>
<name>A0A9D3NTG3_9TELE</name>
<dbReference type="OrthoDB" id="1667110at2759"/>
<dbReference type="SMART" id="SM00558">
    <property type="entry name" value="JmjC"/>
    <property type="match status" value="1"/>
</dbReference>
<protein>
    <recommendedName>
        <fullName evidence="15">JmjC domain-containing protein</fullName>
    </recommendedName>
</protein>
<feature type="region of interest" description="Disordered" evidence="14">
    <location>
        <begin position="595"/>
        <end position="688"/>
    </location>
</feature>
<keyword evidence="8" id="KW-0560">Oxidoreductase</keyword>
<feature type="compositionally biased region" description="Polar residues" evidence="14">
    <location>
        <begin position="868"/>
        <end position="887"/>
    </location>
</feature>
<evidence type="ECO:0000256" key="1">
    <source>
        <dbReference type="ARBA" id="ARBA00001954"/>
    </source>
</evidence>
<dbReference type="GO" id="GO:0006357">
    <property type="term" value="P:regulation of transcription by RNA polymerase II"/>
    <property type="evidence" value="ECO:0007669"/>
    <property type="project" value="TreeGrafter"/>
</dbReference>
<feature type="compositionally biased region" description="Basic and acidic residues" evidence="14">
    <location>
        <begin position="1023"/>
        <end position="1039"/>
    </location>
</feature>
<evidence type="ECO:0000256" key="8">
    <source>
        <dbReference type="ARBA" id="ARBA00023002"/>
    </source>
</evidence>
<feature type="compositionally biased region" description="Basic and acidic residues" evidence="14">
    <location>
        <begin position="919"/>
        <end position="928"/>
    </location>
</feature>
<feature type="region of interest" description="Disordered" evidence="14">
    <location>
        <begin position="1008"/>
        <end position="1113"/>
    </location>
</feature>
<dbReference type="PANTHER" id="PTHR12549:SF6">
    <property type="entry name" value="JMJC DOMAIN-CONTAINING HISTONE DEMETHYLATION PROTEIN 2C-RELATED"/>
    <property type="match status" value="1"/>
</dbReference>
<dbReference type="InterPro" id="IPR045109">
    <property type="entry name" value="LSDs-like"/>
</dbReference>
<dbReference type="EMBL" id="JAHKSW010000009">
    <property type="protein sequence ID" value="KAG7328261.1"/>
    <property type="molecule type" value="Genomic_DNA"/>
</dbReference>
<comment type="caution">
    <text evidence="16">The sequence shown here is derived from an EMBL/GenBank/DDBJ whole genome shotgun (WGS) entry which is preliminary data.</text>
</comment>
<evidence type="ECO:0000313" key="17">
    <source>
        <dbReference type="Proteomes" id="UP000824219"/>
    </source>
</evidence>
<evidence type="ECO:0000256" key="12">
    <source>
        <dbReference type="ARBA" id="ARBA00023242"/>
    </source>
</evidence>
<evidence type="ECO:0000259" key="15">
    <source>
        <dbReference type="PROSITE" id="PS51184"/>
    </source>
</evidence>
<accession>A0A9D3NTG3</accession>
<feature type="compositionally biased region" description="Polar residues" evidence="14">
    <location>
        <begin position="256"/>
        <end position="277"/>
    </location>
</feature>
<keyword evidence="9" id="KW-0408">Iron</keyword>
<dbReference type="GO" id="GO:0003712">
    <property type="term" value="F:transcription coregulator activity"/>
    <property type="evidence" value="ECO:0007669"/>
    <property type="project" value="TreeGrafter"/>
</dbReference>
<evidence type="ECO:0000256" key="4">
    <source>
        <dbReference type="ARBA" id="ARBA00022771"/>
    </source>
</evidence>
<dbReference type="PROSITE" id="PS51184">
    <property type="entry name" value="JMJC"/>
    <property type="match status" value="1"/>
</dbReference>
<dbReference type="GO" id="GO:0032454">
    <property type="term" value="F:histone H3K9 demethylase activity"/>
    <property type="evidence" value="ECO:0007669"/>
    <property type="project" value="InterPro"/>
</dbReference>
<feature type="compositionally biased region" description="Low complexity" evidence="14">
    <location>
        <begin position="727"/>
        <end position="743"/>
    </location>
</feature>
<keyword evidence="10" id="KW-0805">Transcription regulation</keyword>
<keyword evidence="6" id="KW-0156">Chromatin regulator</keyword>
<keyword evidence="7" id="KW-0223">Dioxygenase</keyword>
<dbReference type="SUPFAM" id="SSF51197">
    <property type="entry name" value="Clavaminate synthase-like"/>
    <property type="match status" value="1"/>
</dbReference>
<proteinExistence type="inferred from homology"/>
<feature type="compositionally biased region" description="Basic residues" evidence="14">
    <location>
        <begin position="1703"/>
        <end position="1717"/>
    </location>
</feature>
<keyword evidence="4" id="KW-0863">Zinc-finger</keyword>
<dbReference type="Pfam" id="PF22988">
    <property type="entry name" value="PWWP_KDM3B"/>
    <property type="match status" value="1"/>
</dbReference>
<feature type="compositionally biased region" description="Polar residues" evidence="14">
    <location>
        <begin position="599"/>
        <end position="617"/>
    </location>
</feature>
<keyword evidence="17" id="KW-1185">Reference proteome</keyword>
<feature type="region of interest" description="Disordered" evidence="14">
    <location>
        <begin position="256"/>
        <end position="404"/>
    </location>
</feature>
<dbReference type="Proteomes" id="UP000824219">
    <property type="component" value="Linkage Group LG09"/>
</dbReference>
<dbReference type="GO" id="GO:0031490">
    <property type="term" value="F:chromatin DNA binding"/>
    <property type="evidence" value="ECO:0007669"/>
    <property type="project" value="TreeGrafter"/>
</dbReference>
<evidence type="ECO:0000256" key="10">
    <source>
        <dbReference type="ARBA" id="ARBA00023015"/>
    </source>
</evidence>
<evidence type="ECO:0000256" key="14">
    <source>
        <dbReference type="SAM" id="MobiDB-lite"/>
    </source>
</evidence>
<feature type="compositionally biased region" description="Acidic residues" evidence="14">
    <location>
        <begin position="1727"/>
        <end position="1736"/>
    </location>
</feature>
<feature type="compositionally biased region" description="Low complexity" evidence="14">
    <location>
        <begin position="897"/>
        <end position="918"/>
    </location>
</feature>
<feature type="compositionally biased region" description="Basic and acidic residues" evidence="14">
    <location>
        <begin position="1669"/>
        <end position="1681"/>
    </location>
</feature>
<feature type="compositionally biased region" description="Basic and acidic residues" evidence="14">
    <location>
        <begin position="300"/>
        <end position="323"/>
    </location>
</feature>
<dbReference type="Pfam" id="PF02373">
    <property type="entry name" value="JmjC"/>
    <property type="match status" value="1"/>
</dbReference>
<feature type="domain" description="JmjC" evidence="15">
    <location>
        <begin position="2309"/>
        <end position="2524"/>
    </location>
</feature>
<feature type="region of interest" description="Disordered" evidence="14">
    <location>
        <begin position="1194"/>
        <end position="1221"/>
    </location>
</feature>
<feature type="region of interest" description="Disordered" evidence="14">
    <location>
        <begin position="856"/>
        <end position="939"/>
    </location>
</feature>
<evidence type="ECO:0000256" key="3">
    <source>
        <dbReference type="ARBA" id="ARBA00022723"/>
    </source>
</evidence>
<feature type="compositionally biased region" description="Polar residues" evidence="14">
    <location>
        <begin position="1049"/>
        <end position="1063"/>
    </location>
</feature>
<feature type="compositionally biased region" description="Polar residues" evidence="14">
    <location>
        <begin position="634"/>
        <end position="678"/>
    </location>
</feature>
<feature type="region of interest" description="Disordered" evidence="14">
    <location>
        <begin position="1668"/>
        <end position="1759"/>
    </location>
</feature>
<evidence type="ECO:0000256" key="7">
    <source>
        <dbReference type="ARBA" id="ARBA00022964"/>
    </source>
</evidence>
<comment type="cofactor">
    <cofactor evidence="1">
        <name>Fe(2+)</name>
        <dbReference type="ChEBI" id="CHEBI:29033"/>
    </cofactor>
</comment>
<evidence type="ECO:0000256" key="6">
    <source>
        <dbReference type="ARBA" id="ARBA00022853"/>
    </source>
</evidence>
<reference evidence="16 17" key="1">
    <citation type="submission" date="2021-06" db="EMBL/GenBank/DDBJ databases">
        <title>Chromosome-level genome assembly of the red-tail catfish (Hemibagrus wyckioides).</title>
        <authorList>
            <person name="Shao F."/>
        </authorList>
    </citation>
    <scope>NUCLEOTIDE SEQUENCE [LARGE SCALE GENOMIC DNA]</scope>
    <source>
        <strain evidence="16">EC202008001</strain>
        <tissue evidence="16">Blood</tissue>
    </source>
</reference>
<comment type="subcellular location">
    <subcellularLocation>
        <location evidence="2">Nucleus</location>
    </subcellularLocation>
</comment>
<evidence type="ECO:0000256" key="5">
    <source>
        <dbReference type="ARBA" id="ARBA00022833"/>
    </source>
</evidence>